<sequence length="555" mass="62372">MIPIGFPPDIPSKLALSDYFCRYSGADIACSVLDYDSRRWIQVTFKDAATAFGGGPEEILEVFPNSAAAIRAELDHGPPDLTALIVTLDGQVVSRSTDAAEDPTPGTHYASVDEYQIPTGVLSSSIQIIRRNELVEVERLNPYTDIVVPACSLTCGGQEERLSFKYYQHRLEAQKVWNAIQIISRTMPHAHINPISHLVVDETDPSPSPRVVGYTQPFVPGGDLLQTMDSRPLKLKWIKQLFNVMDDLHLRYGVVHNDLRPPNMLVDPATDNLLLIDFEFAVKIGIPDWTEQETRDQTSDLLMACDVHLTTVQDDMWRIVRLVHYLVTGGNAEVGKIMKGPWVKERPQIELDSPIEQYHEALVDWLHQRKHSDMKITKYSQASEPLDYPDYMALPAGVTTHRRSGKPDDTTAVHWPMPTSPGGSLLEGFPLGFSRCHPLHMRQIIPIDATSGVDFLRYRAVQAGNSVLGWERPSTAHLDPMRRLLASGRYAEEGSTQTETETKNQPAAKPPHVPFTLRDSDTATTPTNSKPKQKKRSRRRKLFYPKRKRPAAKRP</sequence>
<feature type="compositionally biased region" description="Polar residues" evidence="1">
    <location>
        <begin position="494"/>
        <end position="505"/>
    </location>
</feature>
<dbReference type="Proteomes" id="UP001301769">
    <property type="component" value="Unassembled WGS sequence"/>
</dbReference>
<evidence type="ECO:0000313" key="3">
    <source>
        <dbReference type="EMBL" id="KAK4206526.1"/>
    </source>
</evidence>
<dbReference type="InterPro" id="IPR000719">
    <property type="entry name" value="Prot_kinase_dom"/>
</dbReference>
<keyword evidence="4" id="KW-1185">Reference proteome</keyword>
<comment type="caution">
    <text evidence="3">The sequence shown here is derived from an EMBL/GenBank/DDBJ whole genome shotgun (WGS) entry which is preliminary data.</text>
</comment>
<dbReference type="InterPro" id="IPR011009">
    <property type="entry name" value="Kinase-like_dom_sf"/>
</dbReference>
<feature type="compositionally biased region" description="Basic residues" evidence="1">
    <location>
        <begin position="531"/>
        <end position="555"/>
    </location>
</feature>
<dbReference type="AlphaFoldDB" id="A0AAN7AYW1"/>
<organism evidence="3 4">
    <name type="scientific">Rhypophila decipiens</name>
    <dbReference type="NCBI Taxonomy" id="261697"/>
    <lineage>
        <taxon>Eukaryota</taxon>
        <taxon>Fungi</taxon>
        <taxon>Dikarya</taxon>
        <taxon>Ascomycota</taxon>
        <taxon>Pezizomycotina</taxon>
        <taxon>Sordariomycetes</taxon>
        <taxon>Sordariomycetidae</taxon>
        <taxon>Sordariales</taxon>
        <taxon>Naviculisporaceae</taxon>
        <taxon>Rhypophila</taxon>
    </lineage>
</organism>
<feature type="region of interest" description="Disordered" evidence="1">
    <location>
        <begin position="492"/>
        <end position="555"/>
    </location>
</feature>
<dbReference type="GO" id="GO:0004672">
    <property type="term" value="F:protein kinase activity"/>
    <property type="evidence" value="ECO:0007669"/>
    <property type="project" value="InterPro"/>
</dbReference>
<accession>A0AAN7AYW1</accession>
<dbReference type="Gene3D" id="1.10.510.10">
    <property type="entry name" value="Transferase(Phosphotransferase) domain 1"/>
    <property type="match status" value="1"/>
</dbReference>
<name>A0AAN7AYW1_9PEZI</name>
<evidence type="ECO:0000313" key="4">
    <source>
        <dbReference type="Proteomes" id="UP001301769"/>
    </source>
</evidence>
<gene>
    <name evidence="3" type="ORF">QBC37DRAFT_458610</name>
</gene>
<dbReference type="PROSITE" id="PS50011">
    <property type="entry name" value="PROTEIN_KINASE_DOM"/>
    <property type="match status" value="1"/>
</dbReference>
<reference evidence="3" key="2">
    <citation type="submission" date="2023-05" db="EMBL/GenBank/DDBJ databases">
        <authorList>
            <consortium name="Lawrence Berkeley National Laboratory"/>
            <person name="Steindorff A."/>
            <person name="Hensen N."/>
            <person name="Bonometti L."/>
            <person name="Westerberg I."/>
            <person name="Brannstrom I.O."/>
            <person name="Guillou S."/>
            <person name="Cros-Aarteil S."/>
            <person name="Calhoun S."/>
            <person name="Haridas S."/>
            <person name="Kuo A."/>
            <person name="Mondo S."/>
            <person name="Pangilinan J."/>
            <person name="Riley R."/>
            <person name="Labutti K."/>
            <person name="Andreopoulos B."/>
            <person name="Lipzen A."/>
            <person name="Chen C."/>
            <person name="Yanf M."/>
            <person name="Daum C."/>
            <person name="Ng V."/>
            <person name="Clum A."/>
            <person name="Ohm R."/>
            <person name="Martin F."/>
            <person name="Silar P."/>
            <person name="Natvig D."/>
            <person name="Lalanne C."/>
            <person name="Gautier V."/>
            <person name="Ament-Velasquez S.L."/>
            <person name="Kruys A."/>
            <person name="Hutchinson M.I."/>
            <person name="Powell A.J."/>
            <person name="Barry K."/>
            <person name="Miller A.N."/>
            <person name="Grigoriev I.V."/>
            <person name="Debuchy R."/>
            <person name="Gladieux P."/>
            <person name="Thoren M.H."/>
            <person name="Johannesson H."/>
        </authorList>
    </citation>
    <scope>NUCLEOTIDE SEQUENCE</scope>
    <source>
        <strain evidence="3">PSN293</strain>
    </source>
</reference>
<evidence type="ECO:0000256" key="1">
    <source>
        <dbReference type="SAM" id="MobiDB-lite"/>
    </source>
</evidence>
<dbReference type="GO" id="GO:0005524">
    <property type="term" value="F:ATP binding"/>
    <property type="evidence" value="ECO:0007669"/>
    <property type="project" value="InterPro"/>
</dbReference>
<evidence type="ECO:0000259" key="2">
    <source>
        <dbReference type="PROSITE" id="PS50011"/>
    </source>
</evidence>
<dbReference type="Pfam" id="PF01636">
    <property type="entry name" value="APH"/>
    <property type="match status" value="1"/>
</dbReference>
<dbReference type="SUPFAM" id="SSF56112">
    <property type="entry name" value="Protein kinase-like (PK-like)"/>
    <property type="match status" value="1"/>
</dbReference>
<dbReference type="EMBL" id="MU858392">
    <property type="protein sequence ID" value="KAK4206526.1"/>
    <property type="molecule type" value="Genomic_DNA"/>
</dbReference>
<protein>
    <recommendedName>
        <fullName evidence="2">Protein kinase domain-containing protein</fullName>
    </recommendedName>
</protein>
<proteinExistence type="predicted"/>
<reference evidence="3" key="1">
    <citation type="journal article" date="2023" name="Mol. Phylogenet. Evol.">
        <title>Genome-scale phylogeny and comparative genomics of the fungal order Sordariales.</title>
        <authorList>
            <person name="Hensen N."/>
            <person name="Bonometti L."/>
            <person name="Westerberg I."/>
            <person name="Brannstrom I.O."/>
            <person name="Guillou S."/>
            <person name="Cros-Aarteil S."/>
            <person name="Calhoun S."/>
            <person name="Haridas S."/>
            <person name="Kuo A."/>
            <person name="Mondo S."/>
            <person name="Pangilinan J."/>
            <person name="Riley R."/>
            <person name="LaButti K."/>
            <person name="Andreopoulos B."/>
            <person name="Lipzen A."/>
            <person name="Chen C."/>
            <person name="Yan M."/>
            <person name="Daum C."/>
            <person name="Ng V."/>
            <person name="Clum A."/>
            <person name="Steindorff A."/>
            <person name="Ohm R.A."/>
            <person name="Martin F."/>
            <person name="Silar P."/>
            <person name="Natvig D.O."/>
            <person name="Lalanne C."/>
            <person name="Gautier V."/>
            <person name="Ament-Velasquez S.L."/>
            <person name="Kruys A."/>
            <person name="Hutchinson M.I."/>
            <person name="Powell A.J."/>
            <person name="Barry K."/>
            <person name="Miller A.N."/>
            <person name="Grigoriev I.V."/>
            <person name="Debuchy R."/>
            <person name="Gladieux P."/>
            <person name="Hiltunen Thoren M."/>
            <person name="Johannesson H."/>
        </authorList>
    </citation>
    <scope>NUCLEOTIDE SEQUENCE</scope>
    <source>
        <strain evidence="3">PSN293</strain>
    </source>
</reference>
<dbReference type="InterPro" id="IPR002575">
    <property type="entry name" value="Aminoglycoside_PTrfase"/>
</dbReference>
<feature type="domain" description="Protein kinase" evidence="2">
    <location>
        <begin position="123"/>
        <end position="404"/>
    </location>
</feature>